<accession>A0AAW2BSR4</accession>
<dbReference type="EMBL" id="JAZDWU010000010">
    <property type="protein sequence ID" value="KAK9988959.1"/>
    <property type="molecule type" value="Genomic_DNA"/>
</dbReference>
<feature type="region of interest" description="Disordered" evidence="1">
    <location>
        <begin position="91"/>
        <end position="117"/>
    </location>
</feature>
<evidence type="ECO:0000313" key="3">
    <source>
        <dbReference type="Proteomes" id="UP001459277"/>
    </source>
</evidence>
<gene>
    <name evidence="2" type="ORF">SO802_029198</name>
</gene>
<reference evidence="2 3" key="1">
    <citation type="submission" date="2024-01" db="EMBL/GenBank/DDBJ databases">
        <title>A telomere-to-telomere, gap-free genome of sweet tea (Lithocarpus litseifolius).</title>
        <authorList>
            <person name="Zhou J."/>
        </authorList>
    </citation>
    <scope>NUCLEOTIDE SEQUENCE [LARGE SCALE GENOMIC DNA]</scope>
    <source>
        <strain evidence="2">Zhou-2022a</strain>
        <tissue evidence="2">Leaf</tissue>
    </source>
</reference>
<feature type="compositionally biased region" description="Basic and acidic residues" evidence="1">
    <location>
        <begin position="104"/>
        <end position="117"/>
    </location>
</feature>
<proteinExistence type="predicted"/>
<dbReference type="Proteomes" id="UP001459277">
    <property type="component" value="Unassembled WGS sequence"/>
</dbReference>
<dbReference type="AlphaFoldDB" id="A0AAW2BSR4"/>
<keyword evidence="3" id="KW-1185">Reference proteome</keyword>
<comment type="caution">
    <text evidence="2">The sequence shown here is derived from an EMBL/GenBank/DDBJ whole genome shotgun (WGS) entry which is preliminary data.</text>
</comment>
<organism evidence="2 3">
    <name type="scientific">Lithocarpus litseifolius</name>
    <dbReference type="NCBI Taxonomy" id="425828"/>
    <lineage>
        <taxon>Eukaryota</taxon>
        <taxon>Viridiplantae</taxon>
        <taxon>Streptophyta</taxon>
        <taxon>Embryophyta</taxon>
        <taxon>Tracheophyta</taxon>
        <taxon>Spermatophyta</taxon>
        <taxon>Magnoliopsida</taxon>
        <taxon>eudicotyledons</taxon>
        <taxon>Gunneridae</taxon>
        <taxon>Pentapetalae</taxon>
        <taxon>rosids</taxon>
        <taxon>fabids</taxon>
        <taxon>Fagales</taxon>
        <taxon>Fagaceae</taxon>
        <taxon>Lithocarpus</taxon>
    </lineage>
</organism>
<name>A0AAW2BSR4_9ROSI</name>
<sequence>MKEKELRLVALTGLNGNVVRENVLSGAGRKRGIYATNQVLPRQIQSKASIHSITQKCSSSKTKNSQTRSQFREALTWRKQSPVQRLLSSAPLTNGAHPRRWSRRGVDLSRRRRTKYSETRASKVKVNCFGFTLEELMNIPAGRRRKYHDDVTVIVIMLGTN</sequence>
<protein>
    <submittedName>
        <fullName evidence="2">Uncharacterized protein</fullName>
    </submittedName>
</protein>
<evidence type="ECO:0000313" key="2">
    <source>
        <dbReference type="EMBL" id="KAK9988959.1"/>
    </source>
</evidence>
<evidence type="ECO:0000256" key="1">
    <source>
        <dbReference type="SAM" id="MobiDB-lite"/>
    </source>
</evidence>